<dbReference type="PANTHER" id="PTHR43794:SF11">
    <property type="entry name" value="AMIDOHYDROLASE-RELATED DOMAIN-CONTAINING PROTEIN"/>
    <property type="match status" value="1"/>
</dbReference>
<evidence type="ECO:0000259" key="2">
    <source>
        <dbReference type="Pfam" id="PF01979"/>
    </source>
</evidence>
<dbReference type="GO" id="GO:0016810">
    <property type="term" value="F:hydrolase activity, acting on carbon-nitrogen (but not peptide) bonds"/>
    <property type="evidence" value="ECO:0007669"/>
    <property type="project" value="InterPro"/>
</dbReference>
<dbReference type="InterPro" id="IPR050287">
    <property type="entry name" value="MTA/SAH_deaminase"/>
</dbReference>
<reference evidence="3 4" key="1">
    <citation type="submission" date="2012-02" db="EMBL/GenBank/DDBJ databases">
        <title>Whole genome shotgun sequence of Gordonia sputi NBRC 100414.</title>
        <authorList>
            <person name="Yoshida I."/>
            <person name="Hosoyama A."/>
            <person name="Tsuchikane K."/>
            <person name="Katsumata H."/>
            <person name="Yamazaki S."/>
            <person name="Fujita N."/>
        </authorList>
    </citation>
    <scope>NUCLEOTIDE SEQUENCE [LARGE SCALE GENOMIC DNA]</scope>
    <source>
        <strain evidence="3 4">NBRC 100414</strain>
    </source>
</reference>
<dbReference type="Gene3D" id="3.20.20.140">
    <property type="entry name" value="Metal-dependent hydrolases"/>
    <property type="match status" value="1"/>
</dbReference>
<evidence type="ECO:0000313" key="4">
    <source>
        <dbReference type="Proteomes" id="UP000005845"/>
    </source>
</evidence>
<sequence>MSSTRLQNALAVVGACAETADAVVVDDGLIVENHTALAGEPEVVDCTDCVVTPGLVNAHHHLLQSAFRTLPGSRFQPMHEWLRIMGAAYRGLRVDPDLAGAAAAVGLAESVLAGVTTIADHHLTWPADIDSVELAGATIAAAHDLGARLVFVRGTARDDPWAAADSVRAIHAAYLGSTSGGISDDGMLQLATGPSGVHADSKETFHELGRAATELGLRRRTQANEQIDVAIACERYGARPLRLLEDWGWLDTDVTVAHLCDVTDDEVLRLAEAGVHATHAPGCDIPMGWGIAPVADLLEAGIVVGLGTSGGGSNDGGHLLADARLAMQASGLTGRPLSARTLVEAATRGSAAGLGRSELGRLEVGAAADLCVWDCGDVSDAGVGDPIDGLLWASPGRKPRDVMIAGRWVVRDYHLVSQDSRAIAWRLRTLVEQRAAASG</sequence>
<dbReference type="eggNOG" id="COG0402">
    <property type="taxonomic scope" value="Bacteria"/>
</dbReference>
<dbReference type="EMBL" id="BAFC01000087">
    <property type="protein sequence ID" value="GAB40133.1"/>
    <property type="molecule type" value="Genomic_DNA"/>
</dbReference>
<accession>H5U325</accession>
<dbReference type="SUPFAM" id="SSF51338">
    <property type="entry name" value="Composite domain of metallo-dependent hydrolases"/>
    <property type="match status" value="1"/>
</dbReference>
<keyword evidence="1 3" id="KW-0378">Hydrolase</keyword>
<name>H5U325_9ACTN</name>
<proteinExistence type="predicted"/>
<organism evidence="3 4">
    <name type="scientific">Gordonia sputi NBRC 100414</name>
    <dbReference type="NCBI Taxonomy" id="1089453"/>
    <lineage>
        <taxon>Bacteria</taxon>
        <taxon>Bacillati</taxon>
        <taxon>Actinomycetota</taxon>
        <taxon>Actinomycetes</taxon>
        <taxon>Mycobacteriales</taxon>
        <taxon>Gordoniaceae</taxon>
        <taxon>Gordonia</taxon>
    </lineage>
</organism>
<dbReference type="PROSITE" id="PS51257">
    <property type="entry name" value="PROKAR_LIPOPROTEIN"/>
    <property type="match status" value="1"/>
</dbReference>
<feature type="domain" description="Amidohydrolase-related" evidence="2">
    <location>
        <begin position="50"/>
        <end position="409"/>
    </location>
</feature>
<gene>
    <name evidence="3" type="ORF">GOSPT_089_00180</name>
</gene>
<dbReference type="SUPFAM" id="SSF51556">
    <property type="entry name" value="Metallo-dependent hydrolases"/>
    <property type="match status" value="1"/>
</dbReference>
<evidence type="ECO:0000256" key="1">
    <source>
        <dbReference type="ARBA" id="ARBA00022801"/>
    </source>
</evidence>
<comment type="caution">
    <text evidence="3">The sequence shown here is derived from an EMBL/GenBank/DDBJ whole genome shotgun (WGS) entry which is preliminary data.</text>
</comment>
<dbReference type="PANTHER" id="PTHR43794">
    <property type="entry name" value="AMINOHYDROLASE SSNA-RELATED"/>
    <property type="match status" value="1"/>
</dbReference>
<dbReference type="AlphaFoldDB" id="H5U325"/>
<dbReference type="Proteomes" id="UP000005845">
    <property type="component" value="Unassembled WGS sequence"/>
</dbReference>
<keyword evidence="4" id="KW-1185">Reference proteome</keyword>
<dbReference type="InterPro" id="IPR011059">
    <property type="entry name" value="Metal-dep_hydrolase_composite"/>
</dbReference>
<dbReference type="Gene3D" id="2.30.40.10">
    <property type="entry name" value="Urease, subunit C, domain 1"/>
    <property type="match status" value="1"/>
</dbReference>
<dbReference type="RefSeq" id="WP_005207174.1">
    <property type="nucleotide sequence ID" value="NZ_BAFC01000087.1"/>
</dbReference>
<protein>
    <submittedName>
        <fullName evidence="3">Putative amidohydrolase</fullName>
    </submittedName>
</protein>
<dbReference type="Pfam" id="PF01979">
    <property type="entry name" value="Amidohydro_1"/>
    <property type="match status" value="1"/>
</dbReference>
<dbReference type="InterPro" id="IPR032466">
    <property type="entry name" value="Metal_Hydrolase"/>
</dbReference>
<dbReference type="InterPro" id="IPR006680">
    <property type="entry name" value="Amidohydro-rel"/>
</dbReference>
<evidence type="ECO:0000313" key="3">
    <source>
        <dbReference type="EMBL" id="GAB40133.1"/>
    </source>
</evidence>